<name>A0A1E3VS66_9HYPH</name>
<organism evidence="2 3">
    <name type="scientific">Methyloceanibacter superfactus</name>
    <dbReference type="NCBI Taxonomy" id="1774969"/>
    <lineage>
        <taxon>Bacteria</taxon>
        <taxon>Pseudomonadati</taxon>
        <taxon>Pseudomonadota</taxon>
        <taxon>Alphaproteobacteria</taxon>
        <taxon>Hyphomicrobiales</taxon>
        <taxon>Hyphomicrobiaceae</taxon>
        <taxon>Methyloceanibacter</taxon>
    </lineage>
</organism>
<reference evidence="2 3" key="1">
    <citation type="journal article" date="2016" name="Environ. Microbiol.">
        <title>New Methyloceanibacter diversity from North Sea sediments includes methanotroph containing solely the soluble methane monooxygenase.</title>
        <authorList>
            <person name="Vekeman B."/>
            <person name="Kerckhof F.M."/>
            <person name="Cremers G."/>
            <person name="de Vos P."/>
            <person name="Vandamme P."/>
            <person name="Boon N."/>
            <person name="Op den Camp H.J."/>
            <person name="Heylen K."/>
        </authorList>
    </citation>
    <scope>NUCLEOTIDE SEQUENCE [LARGE SCALE GENOMIC DNA]</scope>
    <source>
        <strain evidence="2 3">R-67175</strain>
    </source>
</reference>
<evidence type="ECO:0000313" key="3">
    <source>
        <dbReference type="Proteomes" id="UP000094472"/>
    </source>
</evidence>
<dbReference type="OrthoDB" id="5641374at2"/>
<proteinExistence type="predicted"/>
<dbReference type="AlphaFoldDB" id="A0A1E3VS66"/>
<comment type="caution">
    <text evidence="2">The sequence shown here is derived from an EMBL/GenBank/DDBJ whole genome shotgun (WGS) entry which is preliminary data.</text>
</comment>
<dbReference type="Pfam" id="PF12616">
    <property type="entry name" value="DUF3775"/>
    <property type="match status" value="1"/>
</dbReference>
<evidence type="ECO:0000256" key="1">
    <source>
        <dbReference type="SAM" id="MobiDB-lite"/>
    </source>
</evidence>
<dbReference type="EMBL" id="LPWF01000030">
    <property type="protein sequence ID" value="ODR96121.1"/>
    <property type="molecule type" value="Genomic_DNA"/>
</dbReference>
<dbReference type="RefSeq" id="WP_069442425.1">
    <property type="nucleotide sequence ID" value="NZ_LPWF01000030.1"/>
</dbReference>
<sequence>MIDDPSDELTISPEKAFFIIVKAREFDEQVAPTDPDSGSNPTDDREVDVLEEQADNPVLQELQAALGVLNIDEQLDLLALMWLGRGDFGSFAQARQEAVDVSAKHIPRYLLGTPLLGDYLEEGLSQLGYSLESFELNRL</sequence>
<feature type="region of interest" description="Disordered" evidence="1">
    <location>
        <begin position="28"/>
        <end position="47"/>
    </location>
</feature>
<keyword evidence="3" id="KW-1185">Reference proteome</keyword>
<gene>
    <name evidence="2" type="ORF">AUC69_15215</name>
</gene>
<evidence type="ECO:0000313" key="2">
    <source>
        <dbReference type="EMBL" id="ODR96121.1"/>
    </source>
</evidence>
<protein>
    <recommendedName>
        <fullName evidence="4">DUF3775 domain-containing protein</fullName>
    </recommendedName>
</protein>
<dbReference type="InterPro" id="IPR022254">
    <property type="entry name" value="DUF3775"/>
</dbReference>
<dbReference type="Proteomes" id="UP000094472">
    <property type="component" value="Unassembled WGS sequence"/>
</dbReference>
<accession>A0A1E3VS66</accession>
<evidence type="ECO:0008006" key="4">
    <source>
        <dbReference type="Google" id="ProtNLM"/>
    </source>
</evidence>